<gene>
    <name evidence="20" type="ORF">HDF08_003310</name>
</gene>
<dbReference type="InterPro" id="IPR003715">
    <property type="entry name" value="Poly_export_N"/>
</dbReference>
<dbReference type="PANTHER" id="PTHR33619:SF3">
    <property type="entry name" value="POLYSACCHARIDE EXPORT PROTEIN GFCE-RELATED"/>
    <property type="match status" value="1"/>
</dbReference>
<dbReference type="PANTHER" id="PTHR33619">
    <property type="entry name" value="POLYSACCHARIDE EXPORT PROTEIN GFCE-RELATED"/>
    <property type="match status" value="1"/>
</dbReference>
<dbReference type="GO" id="GO:0009279">
    <property type="term" value="C:cell outer membrane"/>
    <property type="evidence" value="ECO:0007669"/>
    <property type="project" value="UniProtKB-SubCell"/>
</dbReference>
<comment type="similarity">
    <text evidence="2">Belongs to the BexD/CtrA/VexA family.</text>
</comment>
<accession>A0A852VEB2</accession>
<dbReference type="InterPro" id="IPR049712">
    <property type="entry name" value="Poly_export"/>
</dbReference>
<dbReference type="Pfam" id="PF22461">
    <property type="entry name" value="SLBB_2"/>
    <property type="match status" value="1"/>
</dbReference>
<keyword evidence="13" id="KW-0998">Cell outer membrane</keyword>
<dbReference type="GO" id="GO:0046930">
    <property type="term" value="C:pore complex"/>
    <property type="evidence" value="ECO:0007669"/>
    <property type="project" value="UniProtKB-KW"/>
</dbReference>
<protein>
    <submittedName>
        <fullName evidence="20">Protein involved in polysaccharide export with SLBB domain</fullName>
    </submittedName>
</protein>
<evidence type="ECO:0000313" key="20">
    <source>
        <dbReference type="EMBL" id="NYF91208.1"/>
    </source>
</evidence>
<evidence type="ECO:0000256" key="1">
    <source>
        <dbReference type="ARBA" id="ARBA00004571"/>
    </source>
</evidence>
<evidence type="ECO:0000256" key="6">
    <source>
        <dbReference type="ARBA" id="ARBA00022692"/>
    </source>
</evidence>
<keyword evidence="3" id="KW-0813">Transport</keyword>
<feature type="chain" id="PRO_5032748071" evidence="16">
    <location>
        <begin position="29"/>
        <end position="944"/>
    </location>
</feature>
<feature type="compositionally biased region" description="Polar residues" evidence="15">
    <location>
        <begin position="569"/>
        <end position="595"/>
    </location>
</feature>
<evidence type="ECO:0000256" key="5">
    <source>
        <dbReference type="ARBA" id="ARBA00022597"/>
    </source>
</evidence>
<feature type="domain" description="Soluble ligand binding" evidence="18">
    <location>
        <begin position="693"/>
        <end position="728"/>
    </location>
</feature>
<reference evidence="20 21" key="1">
    <citation type="submission" date="2020-07" db="EMBL/GenBank/DDBJ databases">
        <title>Genomic Encyclopedia of Type Strains, Phase IV (KMG-V): Genome sequencing to study the core and pangenomes of soil and plant-associated prokaryotes.</title>
        <authorList>
            <person name="Whitman W."/>
        </authorList>
    </citation>
    <scope>NUCLEOTIDE SEQUENCE [LARGE SCALE GENOMIC DNA]</scope>
    <source>
        <strain evidence="20 21">M8UP22</strain>
    </source>
</reference>
<evidence type="ECO:0000259" key="18">
    <source>
        <dbReference type="Pfam" id="PF10531"/>
    </source>
</evidence>
<feature type="domain" description="SLBB" evidence="19">
    <location>
        <begin position="234"/>
        <end position="311"/>
    </location>
</feature>
<feature type="signal peptide" evidence="16">
    <location>
        <begin position="1"/>
        <end position="28"/>
    </location>
</feature>
<keyword evidence="11" id="KW-0472">Membrane</keyword>
<evidence type="ECO:0000256" key="14">
    <source>
        <dbReference type="ARBA" id="ARBA00023288"/>
    </source>
</evidence>
<evidence type="ECO:0000259" key="17">
    <source>
        <dbReference type="Pfam" id="PF02563"/>
    </source>
</evidence>
<evidence type="ECO:0000256" key="7">
    <source>
        <dbReference type="ARBA" id="ARBA00022729"/>
    </source>
</evidence>
<feature type="region of interest" description="Disordered" evidence="15">
    <location>
        <begin position="41"/>
        <end position="112"/>
    </location>
</feature>
<dbReference type="GO" id="GO:0015288">
    <property type="term" value="F:porin activity"/>
    <property type="evidence" value="ECO:0007669"/>
    <property type="project" value="UniProtKB-KW"/>
</dbReference>
<keyword evidence="9" id="KW-0406">Ion transport</keyword>
<evidence type="ECO:0000256" key="13">
    <source>
        <dbReference type="ARBA" id="ARBA00023237"/>
    </source>
</evidence>
<organism evidence="20 21">
    <name type="scientific">Tunturiibacter lichenicola</name>
    <dbReference type="NCBI Taxonomy" id="2051959"/>
    <lineage>
        <taxon>Bacteria</taxon>
        <taxon>Pseudomonadati</taxon>
        <taxon>Acidobacteriota</taxon>
        <taxon>Terriglobia</taxon>
        <taxon>Terriglobales</taxon>
        <taxon>Acidobacteriaceae</taxon>
        <taxon>Tunturiibacter</taxon>
    </lineage>
</organism>
<feature type="compositionally biased region" description="Polar residues" evidence="15">
    <location>
        <begin position="41"/>
        <end position="63"/>
    </location>
</feature>
<dbReference type="Gene3D" id="3.10.560.10">
    <property type="entry name" value="Outer membrane lipoprotein wza domain like"/>
    <property type="match status" value="4"/>
</dbReference>
<keyword evidence="14" id="KW-0449">Lipoprotein</keyword>
<name>A0A852VEB2_9BACT</name>
<dbReference type="EMBL" id="JACCCU010000002">
    <property type="protein sequence ID" value="NYF91208.1"/>
    <property type="molecule type" value="Genomic_DNA"/>
</dbReference>
<evidence type="ECO:0000256" key="10">
    <source>
        <dbReference type="ARBA" id="ARBA00023114"/>
    </source>
</evidence>
<dbReference type="GO" id="GO:0006811">
    <property type="term" value="P:monoatomic ion transport"/>
    <property type="evidence" value="ECO:0007669"/>
    <property type="project" value="UniProtKB-KW"/>
</dbReference>
<evidence type="ECO:0000256" key="12">
    <source>
        <dbReference type="ARBA" id="ARBA00023139"/>
    </source>
</evidence>
<comment type="subcellular location">
    <subcellularLocation>
        <location evidence="1">Cell outer membrane</location>
        <topology evidence="1">Multi-pass membrane protein</topology>
    </subcellularLocation>
</comment>
<dbReference type="Pfam" id="PF02563">
    <property type="entry name" value="Poly_export"/>
    <property type="match status" value="1"/>
</dbReference>
<keyword evidence="12" id="KW-0564">Palmitate</keyword>
<dbReference type="InterPro" id="IPR054765">
    <property type="entry name" value="SLBB_dom"/>
</dbReference>
<dbReference type="AlphaFoldDB" id="A0A852VEB2"/>
<proteinExistence type="inferred from homology"/>
<evidence type="ECO:0000256" key="4">
    <source>
        <dbReference type="ARBA" id="ARBA00022452"/>
    </source>
</evidence>
<keyword evidence="10" id="KW-0626">Porin</keyword>
<dbReference type="Gene3D" id="3.30.1950.10">
    <property type="entry name" value="wza like domain"/>
    <property type="match status" value="1"/>
</dbReference>
<evidence type="ECO:0000256" key="2">
    <source>
        <dbReference type="ARBA" id="ARBA00009450"/>
    </source>
</evidence>
<keyword evidence="4" id="KW-1134">Transmembrane beta strand</keyword>
<dbReference type="GO" id="GO:0015159">
    <property type="term" value="F:polysaccharide transmembrane transporter activity"/>
    <property type="evidence" value="ECO:0007669"/>
    <property type="project" value="InterPro"/>
</dbReference>
<keyword evidence="7 16" id="KW-0732">Signal</keyword>
<evidence type="ECO:0000256" key="15">
    <source>
        <dbReference type="SAM" id="MobiDB-lite"/>
    </source>
</evidence>
<evidence type="ECO:0000256" key="8">
    <source>
        <dbReference type="ARBA" id="ARBA00023047"/>
    </source>
</evidence>
<evidence type="ECO:0000256" key="9">
    <source>
        <dbReference type="ARBA" id="ARBA00023065"/>
    </source>
</evidence>
<comment type="caution">
    <text evidence="20">The sequence shown here is derived from an EMBL/GenBank/DDBJ whole genome shotgun (WGS) entry which is preliminary data.</text>
</comment>
<evidence type="ECO:0000256" key="16">
    <source>
        <dbReference type="SAM" id="SignalP"/>
    </source>
</evidence>
<feature type="compositionally biased region" description="Polar residues" evidence="15">
    <location>
        <begin position="503"/>
        <end position="513"/>
    </location>
</feature>
<feature type="domain" description="Polysaccharide export protein N-terminal" evidence="17">
    <location>
        <begin position="153"/>
        <end position="227"/>
    </location>
</feature>
<feature type="region of interest" description="Disordered" evidence="15">
    <location>
        <begin position="495"/>
        <end position="595"/>
    </location>
</feature>
<keyword evidence="5" id="KW-0762">Sugar transport</keyword>
<feature type="domain" description="Soluble ligand binding" evidence="18">
    <location>
        <begin position="318"/>
        <end position="366"/>
    </location>
</feature>
<sequence length="944" mass="102451">MQFGSSPRVRRFGYVLLVSVFGTLTSSAQFEQFGQALSGQTSQQQSCDPNDPTCQSSDDQSNLQLRNPSVNQQQQQTLTPQIIVPGQQDTQTNSQNNTRTQQQNQNLQTPLPLDSPTEFQLLVANSIGKMLPIYGVNLFRNLPSTFAPVNQIPVTPDYVVGPGDQLLIQMWGQVTLNGRFLVDRSGSIFVPQVGSVHVAGVKFEQMHDFLKSQISRVFRNFDLNVNLGQLRSIQVFVVGQARRPGSYTISSLSTLTNALFATGGPTPQGSLRHIQLKRGDKVVVDFDLYDLLQRGDKSKDEKLLPGDVIYIPPVGPQVAVTGSVNHPAIYELKSPSDTTVGDVLELAAGLTNVASGQRVRLERVDERRRRSMLEISLDAQGRATVMQNGDVLELDAVVSQYKDAVTLRGNVANPGRYTWKPGMRIRDLLPDKDALITRDYWLKRSQLGQPTLTYIPTCLPLTPYGIPNLRYGIPVGEEGSNPNWRYSSTRNPNLIGLAFGSEEGSSYRTTDSDMGNDNDTDPPTDGGLDCIKIPASQTSLSGSNDRYSPSAAANAANGISGTNSANNNQNAYSGSNSNLSGLPQNGSQFNTAPTNRVSAASASLGSTVASASSGEFKPRNNVKLSEPDIDWSYAVIERQSKANLTTSLVPFNLGKAILEEDAAQNIELLPGDVLTIFSKADIRVPQAQQTRFVRLEGEFASSGVYSVLPGETLRQLVERAGGFTSEAYLYGSEFTRESTRRVQQQRLNQYVDEIALQVSTNATNNAGRAISASDTAAAAATQAQNQNIIASLRQARATGRIVLDLKPDSRDLSQIPDLPLEDGDRFIVPRVPSTVSVDGAVYNQNSFVFESQRRLGGYIRLAGGSNRDADKSRAYVIRASGSVISKQYSSSLRGNSFDSLHLYPGDTVVVPLNLTKGNTIRLIVDIAQIVGQFGLAIAAANVVF</sequence>
<evidence type="ECO:0000256" key="3">
    <source>
        <dbReference type="ARBA" id="ARBA00022448"/>
    </source>
</evidence>
<keyword evidence="6" id="KW-0812">Transmembrane</keyword>
<evidence type="ECO:0000259" key="19">
    <source>
        <dbReference type="Pfam" id="PF22461"/>
    </source>
</evidence>
<dbReference type="Proteomes" id="UP000564385">
    <property type="component" value="Unassembled WGS sequence"/>
</dbReference>
<dbReference type="InterPro" id="IPR019554">
    <property type="entry name" value="Soluble_ligand-bd"/>
</dbReference>
<feature type="compositionally biased region" description="Polar residues" evidence="15">
    <location>
        <begin position="535"/>
        <end position="547"/>
    </location>
</feature>
<feature type="compositionally biased region" description="Low complexity" evidence="15">
    <location>
        <begin position="64"/>
        <end position="109"/>
    </location>
</feature>
<dbReference type="Pfam" id="PF10531">
    <property type="entry name" value="SLBB"/>
    <property type="match status" value="2"/>
</dbReference>
<evidence type="ECO:0000256" key="11">
    <source>
        <dbReference type="ARBA" id="ARBA00023136"/>
    </source>
</evidence>
<feature type="compositionally biased region" description="Low complexity" evidence="15">
    <location>
        <begin position="550"/>
        <end position="568"/>
    </location>
</feature>
<evidence type="ECO:0000313" key="21">
    <source>
        <dbReference type="Proteomes" id="UP000564385"/>
    </source>
</evidence>
<keyword evidence="8" id="KW-0625">Polysaccharide transport</keyword>